<dbReference type="Gene3D" id="1.20.930.10">
    <property type="entry name" value="Conserved domain common to transcription factors TFIIS, elongin A, CRSP70"/>
    <property type="match status" value="1"/>
</dbReference>
<protein>
    <submittedName>
        <fullName evidence="6">IWS1</fullName>
    </submittedName>
</protein>
<comment type="subcellular location">
    <subcellularLocation>
        <location evidence="3">Nucleus</location>
    </subcellularLocation>
</comment>
<gene>
    <name evidence="6" type="primary">IWS1</name>
    <name evidence="6" type="ORF">ECANGB1_1407</name>
</gene>
<dbReference type="GO" id="GO:0005634">
    <property type="term" value="C:nucleus"/>
    <property type="evidence" value="ECO:0007669"/>
    <property type="project" value="UniProtKB-SubCell"/>
</dbReference>
<evidence type="ECO:0000256" key="4">
    <source>
        <dbReference type="SAM" id="Coils"/>
    </source>
</evidence>
<dbReference type="VEuPathDB" id="MicrosporidiaDB:ECANGB1_1407"/>
<accession>A0A1Y1S7A4</accession>
<name>A0A1Y1S7A4_9MICR</name>
<dbReference type="PANTHER" id="PTHR46010:SF1">
    <property type="entry name" value="PROTEIN IWS1 HOMOLOG"/>
    <property type="match status" value="1"/>
</dbReference>
<evidence type="ECO:0000313" key="7">
    <source>
        <dbReference type="Proteomes" id="UP000192639"/>
    </source>
</evidence>
<evidence type="ECO:0000256" key="1">
    <source>
        <dbReference type="ARBA" id="ARBA00037349"/>
    </source>
</evidence>
<dbReference type="GO" id="GO:0016973">
    <property type="term" value="P:poly(A)+ mRNA export from nucleus"/>
    <property type="evidence" value="ECO:0007669"/>
    <property type="project" value="TreeGrafter"/>
</dbReference>
<dbReference type="OrthoDB" id="21124at2759"/>
<evidence type="ECO:0000256" key="3">
    <source>
        <dbReference type="PROSITE-ProRule" id="PRU00649"/>
    </source>
</evidence>
<dbReference type="Pfam" id="PF08711">
    <property type="entry name" value="Med26"/>
    <property type="match status" value="1"/>
</dbReference>
<evidence type="ECO:0000259" key="5">
    <source>
        <dbReference type="PROSITE" id="PS51319"/>
    </source>
</evidence>
<keyword evidence="7" id="KW-1185">Reference proteome</keyword>
<dbReference type="InterPro" id="IPR017923">
    <property type="entry name" value="TFIIS_N"/>
</dbReference>
<dbReference type="InterPro" id="IPR051037">
    <property type="entry name" value="RNAPII_TF_IWS1"/>
</dbReference>
<proteinExistence type="inferred from homology"/>
<dbReference type="EMBL" id="LWDP01000041">
    <property type="protein sequence ID" value="ORD93884.1"/>
    <property type="molecule type" value="Genomic_DNA"/>
</dbReference>
<feature type="coiled-coil region" evidence="4">
    <location>
        <begin position="30"/>
        <end position="57"/>
    </location>
</feature>
<keyword evidence="4" id="KW-0175">Coiled coil</keyword>
<keyword evidence="3" id="KW-0539">Nucleus</keyword>
<feature type="domain" description="TFIIS N-terminal" evidence="5">
    <location>
        <begin position="115"/>
        <end position="193"/>
    </location>
</feature>
<dbReference type="Proteomes" id="UP000192639">
    <property type="component" value="Unassembled WGS sequence"/>
</dbReference>
<reference evidence="6 7" key="1">
    <citation type="journal article" date="2017" name="Environ. Microbiol.">
        <title>Decay of the glycolytic pathway and adaptation to intranuclear parasitism within Enterocytozoonidae microsporidia.</title>
        <authorList>
            <person name="Wiredu Boakye D."/>
            <person name="Jaroenlak P."/>
            <person name="Prachumwat A."/>
            <person name="Williams T.A."/>
            <person name="Bateman K.S."/>
            <person name="Itsathitphaisarn O."/>
            <person name="Sritunyalucksana K."/>
            <person name="Paszkiewicz K.H."/>
            <person name="Moore K.A."/>
            <person name="Stentiford G.D."/>
            <person name="Williams B.A."/>
        </authorList>
    </citation>
    <scope>NUCLEOTIDE SEQUENCE [LARGE SCALE GENOMIC DNA]</scope>
    <source>
        <strain evidence="6 7">GB1</strain>
    </source>
</reference>
<evidence type="ECO:0000313" key="6">
    <source>
        <dbReference type="EMBL" id="ORD93884.1"/>
    </source>
</evidence>
<comment type="function">
    <text evidence="1">Transcription factor involved in RNA polymerase II transcription regulation. May function in both SPT15/TBP post-recruitment and recruitment steps of transcription.</text>
</comment>
<sequence length="197" mass="23172">MTKIISDSSSVDVKISKEKEDFVAKSKPKIKKKQHAAKNLEDRNTVLIKKNKAKKEDIKVRAKQVVELMKESYNKDLNRPKELYKLEKLDNMDEITRQVLNTDLQEYCIENGVLNQIRIWLEPMPDKSLPNIAVKKKMLDLLFNMRYITKNNLLDSQVGKIVHFYARNAKEGIEVRRMAKNLMTKWKGMILHEEQEE</sequence>
<dbReference type="PANTHER" id="PTHR46010">
    <property type="entry name" value="PROTEIN IWS1 HOMOLOG"/>
    <property type="match status" value="1"/>
</dbReference>
<dbReference type="PROSITE" id="PS51319">
    <property type="entry name" value="TFIIS_N"/>
    <property type="match status" value="1"/>
</dbReference>
<organism evidence="6 7">
    <name type="scientific">Enterospora canceri</name>
    <dbReference type="NCBI Taxonomy" id="1081671"/>
    <lineage>
        <taxon>Eukaryota</taxon>
        <taxon>Fungi</taxon>
        <taxon>Fungi incertae sedis</taxon>
        <taxon>Microsporidia</taxon>
        <taxon>Enterocytozoonidae</taxon>
        <taxon>Enterospora</taxon>
    </lineage>
</organism>
<dbReference type="SUPFAM" id="SSF47676">
    <property type="entry name" value="Conserved domain common to transcription factors TFIIS, elongin A, CRSP70"/>
    <property type="match status" value="1"/>
</dbReference>
<comment type="similarity">
    <text evidence="2">Belongs to the IWS1 family.</text>
</comment>
<dbReference type="AlphaFoldDB" id="A0A1Y1S7A4"/>
<evidence type="ECO:0000256" key="2">
    <source>
        <dbReference type="ARBA" id="ARBA00037992"/>
    </source>
</evidence>
<comment type="caution">
    <text evidence="6">The sequence shown here is derived from an EMBL/GenBank/DDBJ whole genome shotgun (WGS) entry which is preliminary data.</text>
</comment>
<dbReference type="InterPro" id="IPR035441">
    <property type="entry name" value="TFIIS/LEDGF_dom_sf"/>
</dbReference>